<feature type="non-terminal residue" evidence="3">
    <location>
        <position position="1"/>
    </location>
</feature>
<evidence type="ECO:0000313" key="3">
    <source>
        <dbReference type="EMBL" id="KAF9579902.1"/>
    </source>
</evidence>
<feature type="region of interest" description="Disordered" evidence="1">
    <location>
        <begin position="1"/>
        <end position="166"/>
    </location>
</feature>
<feature type="compositionally biased region" description="Basic and acidic residues" evidence="1">
    <location>
        <begin position="25"/>
        <end position="38"/>
    </location>
</feature>
<feature type="compositionally biased region" description="Polar residues" evidence="1">
    <location>
        <begin position="136"/>
        <end position="150"/>
    </location>
</feature>
<evidence type="ECO:0000259" key="2">
    <source>
        <dbReference type="Pfam" id="PF12752"/>
    </source>
</evidence>
<dbReference type="Proteomes" id="UP000780801">
    <property type="component" value="Unassembled WGS sequence"/>
</dbReference>
<feature type="compositionally biased region" description="Polar residues" evidence="1">
    <location>
        <begin position="12"/>
        <end position="21"/>
    </location>
</feature>
<accession>A0A9P6FR55</accession>
<dbReference type="Pfam" id="PF12752">
    <property type="entry name" value="SUZ"/>
    <property type="match status" value="1"/>
</dbReference>
<comment type="caution">
    <text evidence="3">The sequence shown here is derived from an EMBL/GenBank/DDBJ whole genome shotgun (WGS) entry which is preliminary data.</text>
</comment>
<feature type="domain" description="SUZ" evidence="2">
    <location>
        <begin position="1"/>
        <end position="42"/>
    </location>
</feature>
<protein>
    <recommendedName>
        <fullName evidence="2">SUZ domain-containing protein</fullName>
    </recommendedName>
</protein>
<dbReference type="InterPro" id="IPR024771">
    <property type="entry name" value="SUZ"/>
</dbReference>
<feature type="compositionally biased region" description="Low complexity" evidence="1">
    <location>
        <begin position="40"/>
        <end position="73"/>
    </location>
</feature>
<reference evidence="3" key="1">
    <citation type="journal article" date="2020" name="Fungal Divers.">
        <title>Resolving the Mortierellaceae phylogeny through synthesis of multi-gene phylogenetics and phylogenomics.</title>
        <authorList>
            <person name="Vandepol N."/>
            <person name="Liber J."/>
            <person name="Desiro A."/>
            <person name="Na H."/>
            <person name="Kennedy M."/>
            <person name="Barry K."/>
            <person name="Grigoriev I.V."/>
            <person name="Miller A.N."/>
            <person name="O'Donnell K."/>
            <person name="Stajich J.E."/>
            <person name="Bonito G."/>
        </authorList>
    </citation>
    <scope>NUCLEOTIDE SEQUENCE</scope>
    <source>
        <strain evidence="3">KOD1015</strain>
    </source>
</reference>
<evidence type="ECO:0000313" key="4">
    <source>
        <dbReference type="Proteomes" id="UP000780801"/>
    </source>
</evidence>
<dbReference type="AlphaFoldDB" id="A0A9P6FR55"/>
<sequence length="166" mass="17164">IRILRRPKTPVTGATKTSTVTKPLAQREADYYAAREKIFGPSSSSTSPGPSSASQSPSARSSATASRSDSPSQENPVKPIQFDGRPPRTMQRHSSGGSSSSSTTDSLPIRQPLGPSATGFANSSSSSSGFRARPGSNASPRTATASSSEGSVGFQRSLAQPRPRPA</sequence>
<dbReference type="OrthoDB" id="5373615at2759"/>
<keyword evidence="4" id="KW-1185">Reference proteome</keyword>
<organism evidence="3 4">
    <name type="scientific">Lunasporangiospora selenospora</name>
    <dbReference type="NCBI Taxonomy" id="979761"/>
    <lineage>
        <taxon>Eukaryota</taxon>
        <taxon>Fungi</taxon>
        <taxon>Fungi incertae sedis</taxon>
        <taxon>Mucoromycota</taxon>
        <taxon>Mortierellomycotina</taxon>
        <taxon>Mortierellomycetes</taxon>
        <taxon>Mortierellales</taxon>
        <taxon>Mortierellaceae</taxon>
        <taxon>Lunasporangiospora</taxon>
    </lineage>
</organism>
<gene>
    <name evidence="3" type="ORF">BGW38_003654</name>
</gene>
<name>A0A9P6FR55_9FUNG</name>
<dbReference type="EMBL" id="JAABOA010002412">
    <property type="protein sequence ID" value="KAF9579902.1"/>
    <property type="molecule type" value="Genomic_DNA"/>
</dbReference>
<proteinExistence type="predicted"/>
<evidence type="ECO:0000256" key="1">
    <source>
        <dbReference type="SAM" id="MobiDB-lite"/>
    </source>
</evidence>